<organism evidence="18 19">
    <name type="scientific">Sphingomonas changbaiensis NBRC 104936</name>
    <dbReference type="NCBI Taxonomy" id="1219043"/>
    <lineage>
        <taxon>Bacteria</taxon>
        <taxon>Pseudomonadati</taxon>
        <taxon>Pseudomonadota</taxon>
        <taxon>Alphaproteobacteria</taxon>
        <taxon>Sphingomonadales</taxon>
        <taxon>Sphingomonadaceae</taxon>
        <taxon>Sphingomonas</taxon>
    </lineage>
</organism>
<evidence type="ECO:0000256" key="11">
    <source>
        <dbReference type="ARBA" id="ARBA00023159"/>
    </source>
</evidence>
<dbReference type="InterPro" id="IPR016221">
    <property type="entry name" value="Bifunct_regulatory_prot_Ada"/>
</dbReference>
<accession>A0A0E9MKU4</accession>
<dbReference type="GO" id="GO:0032259">
    <property type="term" value="P:methylation"/>
    <property type="evidence" value="ECO:0007669"/>
    <property type="project" value="UniProtKB-KW"/>
</dbReference>
<comment type="catalytic activity">
    <reaction evidence="14">
        <text>a 6-O-methyl-2'-deoxyguanosine in DNA + L-cysteinyl-[protein] = S-methyl-L-cysteinyl-[protein] + a 2'-deoxyguanosine in DNA</text>
        <dbReference type="Rhea" id="RHEA:24000"/>
        <dbReference type="Rhea" id="RHEA-COMP:10131"/>
        <dbReference type="Rhea" id="RHEA-COMP:10132"/>
        <dbReference type="Rhea" id="RHEA-COMP:11367"/>
        <dbReference type="Rhea" id="RHEA-COMP:11368"/>
        <dbReference type="ChEBI" id="CHEBI:29950"/>
        <dbReference type="ChEBI" id="CHEBI:82612"/>
        <dbReference type="ChEBI" id="CHEBI:85445"/>
        <dbReference type="ChEBI" id="CHEBI:85448"/>
        <dbReference type="EC" id="2.1.1.63"/>
    </reaction>
</comment>
<dbReference type="SUPFAM" id="SSF53155">
    <property type="entry name" value="Methylated DNA-protein cysteine methyltransferase domain"/>
    <property type="match status" value="1"/>
</dbReference>
<protein>
    <recommendedName>
        <fullName evidence="3">methylated-DNA--[protein]-cysteine S-methyltransferase</fullName>
        <ecNumber evidence="3">2.1.1.63</ecNumber>
    </recommendedName>
</protein>
<keyword evidence="5" id="KW-0808">Transferase</keyword>
<evidence type="ECO:0000259" key="17">
    <source>
        <dbReference type="PROSITE" id="PS01124"/>
    </source>
</evidence>
<dbReference type="PIRSF" id="PIRSF000409">
    <property type="entry name" value="Ada"/>
    <property type="match status" value="1"/>
</dbReference>
<dbReference type="GO" id="GO:0043565">
    <property type="term" value="F:sequence-specific DNA binding"/>
    <property type="evidence" value="ECO:0007669"/>
    <property type="project" value="InterPro"/>
</dbReference>
<dbReference type="SMART" id="SM00342">
    <property type="entry name" value="HTH_ARAC"/>
    <property type="match status" value="1"/>
</dbReference>
<evidence type="ECO:0000256" key="16">
    <source>
        <dbReference type="PIRSR" id="PIRSR000409-3"/>
    </source>
</evidence>
<dbReference type="CDD" id="cd06445">
    <property type="entry name" value="ATase"/>
    <property type="match status" value="1"/>
</dbReference>
<keyword evidence="4" id="KW-0489">Methyltransferase</keyword>
<dbReference type="Gene3D" id="1.10.10.10">
    <property type="entry name" value="Winged helix-like DNA-binding domain superfamily/Winged helix DNA-binding domain"/>
    <property type="match status" value="1"/>
</dbReference>
<evidence type="ECO:0000256" key="10">
    <source>
        <dbReference type="ARBA" id="ARBA00023125"/>
    </source>
</evidence>
<dbReference type="NCBIfam" id="NF011964">
    <property type="entry name" value="PRK15435.1"/>
    <property type="match status" value="1"/>
</dbReference>
<dbReference type="InterPro" id="IPR035451">
    <property type="entry name" value="Ada-like_dom_sf"/>
</dbReference>
<proteinExistence type="inferred from homology"/>
<comment type="similarity">
    <text evidence="2">Belongs to the MGMT family.</text>
</comment>
<comment type="caution">
    <text evidence="18">The sequence shown here is derived from an EMBL/GenBank/DDBJ whole genome shotgun (WGS) entry which is preliminary data.</text>
</comment>
<dbReference type="PROSITE" id="PS00374">
    <property type="entry name" value="MGMT"/>
    <property type="match status" value="1"/>
</dbReference>
<dbReference type="InterPro" id="IPR036217">
    <property type="entry name" value="MethylDNA_cys_MeTrfase_DNAb"/>
</dbReference>
<evidence type="ECO:0000256" key="15">
    <source>
        <dbReference type="PIRSR" id="PIRSR000409-1"/>
    </source>
</evidence>
<keyword evidence="8 16" id="KW-0862">Zinc</keyword>
<feature type="active site" description="Nucleophile; methyl group acceptor from methylphosphotriester" evidence="15">
    <location>
        <position position="51"/>
    </location>
</feature>
<feature type="active site" description="Nucleophile; methyl group acceptor from either O6-methylguanine or O4-methylthymine" evidence="15">
    <location>
        <position position="328"/>
    </location>
</feature>
<dbReference type="InterPro" id="IPR018062">
    <property type="entry name" value="HTH_AraC-typ_CS"/>
</dbReference>
<keyword evidence="6 16" id="KW-0479">Metal-binding</keyword>
<dbReference type="InterPro" id="IPR009057">
    <property type="entry name" value="Homeodomain-like_sf"/>
</dbReference>
<feature type="domain" description="HTH araC/xylS-type" evidence="17">
    <location>
        <begin position="98"/>
        <end position="194"/>
    </location>
</feature>
<dbReference type="PROSITE" id="PS01124">
    <property type="entry name" value="HTH_ARAC_FAMILY_2"/>
    <property type="match status" value="1"/>
</dbReference>
<dbReference type="Gene3D" id="3.40.10.10">
    <property type="entry name" value="DNA Methylphosphotriester Repair Domain"/>
    <property type="match status" value="1"/>
</dbReference>
<dbReference type="PANTHER" id="PTHR10815">
    <property type="entry name" value="METHYLATED-DNA--PROTEIN-CYSTEINE METHYLTRANSFERASE"/>
    <property type="match status" value="1"/>
</dbReference>
<dbReference type="InterPro" id="IPR001497">
    <property type="entry name" value="MethylDNA_cys_MeTrfase_AS"/>
</dbReference>
<feature type="binding site" evidence="16">
    <location>
        <position position="55"/>
    </location>
    <ligand>
        <name>Zn(2+)</name>
        <dbReference type="ChEBI" id="CHEBI:29105"/>
    </ligand>
</feature>
<dbReference type="Pfam" id="PF01035">
    <property type="entry name" value="DNA_binding_1"/>
    <property type="match status" value="1"/>
</dbReference>
<evidence type="ECO:0000256" key="1">
    <source>
        <dbReference type="ARBA" id="ARBA00001286"/>
    </source>
</evidence>
<dbReference type="InterPro" id="IPR036631">
    <property type="entry name" value="MGMT_N_sf"/>
</dbReference>
<keyword evidence="7" id="KW-0227">DNA damage</keyword>
<evidence type="ECO:0000256" key="5">
    <source>
        <dbReference type="ARBA" id="ARBA00022679"/>
    </source>
</evidence>
<gene>
    <name evidence="18" type="primary">ada</name>
    <name evidence="18" type="ORF">SCH01S_05_00010</name>
</gene>
<feature type="binding site" evidence="16">
    <location>
        <position position="82"/>
    </location>
    <ligand>
        <name>Zn(2+)</name>
        <dbReference type="ChEBI" id="CHEBI:29105"/>
    </ligand>
</feature>
<dbReference type="GO" id="GO:0003700">
    <property type="term" value="F:DNA-binding transcription factor activity"/>
    <property type="evidence" value="ECO:0007669"/>
    <property type="project" value="InterPro"/>
</dbReference>
<dbReference type="Pfam" id="PF02805">
    <property type="entry name" value="Ada_Zn_binding"/>
    <property type="match status" value="1"/>
</dbReference>
<evidence type="ECO:0000256" key="8">
    <source>
        <dbReference type="ARBA" id="ARBA00022833"/>
    </source>
</evidence>
<evidence type="ECO:0000313" key="18">
    <source>
        <dbReference type="EMBL" id="GAO38133.1"/>
    </source>
</evidence>
<keyword evidence="12" id="KW-0804">Transcription</keyword>
<dbReference type="InterPro" id="IPR014048">
    <property type="entry name" value="MethylDNA_cys_MeTrfase_DNA-bd"/>
</dbReference>
<keyword evidence="9" id="KW-0805">Transcription regulation</keyword>
<dbReference type="AlphaFoldDB" id="A0A0E9MKU4"/>
<dbReference type="Gene3D" id="3.30.160.70">
    <property type="entry name" value="Methylated DNA-protein cysteine methyltransferase domain"/>
    <property type="match status" value="1"/>
</dbReference>
<evidence type="ECO:0000256" key="3">
    <source>
        <dbReference type="ARBA" id="ARBA00011918"/>
    </source>
</evidence>
<evidence type="ECO:0000256" key="13">
    <source>
        <dbReference type="ARBA" id="ARBA00023204"/>
    </source>
</evidence>
<dbReference type="EMBL" id="BBWU01000005">
    <property type="protein sequence ID" value="GAO38133.1"/>
    <property type="molecule type" value="Genomic_DNA"/>
</dbReference>
<keyword evidence="11" id="KW-0010">Activator</keyword>
<sequence>MAYLTDELARAVPTCDTAGMDEDSCWAAVQRRDRAFDGRFVTGVLTTGIYCRPSCAARHPKRDNVRFFATGAEAAATGLRACLRCKPDEVARDAEAVAKAVALIAASESPPSLDRLAEAVGYSPFHFHRLFKRATGVTPADYARARRAGQMQRSLEAEPRITDAIYDAGYSGPSRFYDDAKRRLGMTPSAWRNGGRGETIRWATAETDLGTMLVAATKRGICRLSFDEDESVLHRRFPNAAIEHGGAEMAELVRRTVAAVNAPEKPHDLPLDVHGTAFQEAVWRELQKIPAGETRSYAQIAAAVGRPAAVRAAGTANGDNNVAVLIPCHRVIRTDGTLGGYAYGLERKEKLLRREKANA</sequence>
<evidence type="ECO:0000256" key="7">
    <source>
        <dbReference type="ARBA" id="ARBA00022763"/>
    </source>
</evidence>
<evidence type="ECO:0000256" key="4">
    <source>
        <dbReference type="ARBA" id="ARBA00022603"/>
    </source>
</evidence>
<keyword evidence="10" id="KW-0238">DNA-binding</keyword>
<feature type="binding site" evidence="16">
    <location>
        <position position="51"/>
    </location>
    <ligand>
        <name>Zn(2+)</name>
        <dbReference type="ChEBI" id="CHEBI:29105"/>
    </ligand>
</feature>
<dbReference type="STRING" id="1219043.SCH01S_05_00010"/>
<dbReference type="Proteomes" id="UP000033202">
    <property type="component" value="Unassembled WGS sequence"/>
</dbReference>
<evidence type="ECO:0000256" key="12">
    <source>
        <dbReference type="ARBA" id="ARBA00023163"/>
    </source>
</evidence>
<dbReference type="GO" id="GO:0008270">
    <property type="term" value="F:zinc ion binding"/>
    <property type="evidence" value="ECO:0007669"/>
    <property type="project" value="InterPro"/>
</dbReference>
<reference evidence="18 19" key="1">
    <citation type="submission" date="2015-04" db="EMBL/GenBank/DDBJ databases">
        <title>Whole genome shotgun sequence of Sphingomonas changbaiensis NBRC 104936.</title>
        <authorList>
            <person name="Katano-Makiyama Y."/>
            <person name="Hosoyama A."/>
            <person name="Hashimoto M."/>
            <person name="Noguchi M."/>
            <person name="Tsuchikane K."/>
            <person name="Ohji S."/>
            <person name="Yamazoe A."/>
            <person name="Ichikawa N."/>
            <person name="Kimura A."/>
            <person name="Fujita N."/>
        </authorList>
    </citation>
    <scope>NUCLEOTIDE SEQUENCE [LARGE SCALE GENOMIC DNA]</scope>
    <source>
        <strain evidence="18 19">NBRC 104936</strain>
    </source>
</reference>
<comment type="cofactor">
    <cofactor evidence="16">
        <name>Zn(2+)</name>
        <dbReference type="ChEBI" id="CHEBI:29105"/>
    </cofactor>
    <text evidence="16">Binds 1 zinc ion per subunit.</text>
</comment>
<dbReference type="InterPro" id="IPR008332">
    <property type="entry name" value="MethylG_MeTrfase_N"/>
</dbReference>
<evidence type="ECO:0000313" key="19">
    <source>
        <dbReference type="Proteomes" id="UP000033202"/>
    </source>
</evidence>
<dbReference type="PANTHER" id="PTHR10815:SF14">
    <property type="entry name" value="BIFUNCTIONAL TRANSCRIPTIONAL ACTIVATOR_DNA REPAIR ENZYME ADA"/>
    <property type="match status" value="1"/>
</dbReference>
<dbReference type="FunFam" id="1.10.10.10:FF:000214">
    <property type="entry name" value="Methylated-DNA--protein-cysteine methyltransferase"/>
    <property type="match status" value="1"/>
</dbReference>
<dbReference type="Gene3D" id="1.10.10.60">
    <property type="entry name" value="Homeodomain-like"/>
    <property type="match status" value="1"/>
</dbReference>
<dbReference type="Pfam" id="PF02870">
    <property type="entry name" value="Methyltransf_1N"/>
    <property type="match status" value="1"/>
</dbReference>
<dbReference type="Pfam" id="PF12833">
    <property type="entry name" value="HTH_18"/>
    <property type="match status" value="1"/>
</dbReference>
<dbReference type="SUPFAM" id="SSF57884">
    <property type="entry name" value="Ada DNA repair protein, N-terminal domain (N-Ada 10)"/>
    <property type="match status" value="1"/>
</dbReference>
<feature type="binding site" evidence="16">
    <location>
        <position position="85"/>
    </location>
    <ligand>
        <name>Zn(2+)</name>
        <dbReference type="ChEBI" id="CHEBI:29105"/>
    </ligand>
</feature>
<evidence type="ECO:0000256" key="9">
    <source>
        <dbReference type="ARBA" id="ARBA00023015"/>
    </source>
</evidence>
<dbReference type="PROSITE" id="PS00041">
    <property type="entry name" value="HTH_ARAC_FAMILY_1"/>
    <property type="match status" value="1"/>
</dbReference>
<name>A0A0E9MKU4_9SPHN</name>
<keyword evidence="19" id="KW-1185">Reference proteome</keyword>
<comment type="catalytic activity">
    <reaction evidence="1">
        <text>a 4-O-methyl-thymidine in DNA + L-cysteinyl-[protein] = a thymidine in DNA + S-methyl-L-cysteinyl-[protein]</text>
        <dbReference type="Rhea" id="RHEA:53428"/>
        <dbReference type="Rhea" id="RHEA-COMP:10131"/>
        <dbReference type="Rhea" id="RHEA-COMP:10132"/>
        <dbReference type="Rhea" id="RHEA-COMP:13555"/>
        <dbReference type="Rhea" id="RHEA-COMP:13556"/>
        <dbReference type="ChEBI" id="CHEBI:29950"/>
        <dbReference type="ChEBI" id="CHEBI:82612"/>
        <dbReference type="ChEBI" id="CHEBI:137386"/>
        <dbReference type="ChEBI" id="CHEBI:137387"/>
        <dbReference type="EC" id="2.1.1.63"/>
    </reaction>
</comment>
<dbReference type="InterPro" id="IPR036388">
    <property type="entry name" value="WH-like_DNA-bd_sf"/>
</dbReference>
<evidence type="ECO:0000256" key="14">
    <source>
        <dbReference type="ARBA" id="ARBA00049348"/>
    </source>
</evidence>
<keyword evidence="13" id="KW-0234">DNA repair</keyword>
<dbReference type="SUPFAM" id="SSF46767">
    <property type="entry name" value="Methylated DNA-protein cysteine methyltransferase, C-terminal domain"/>
    <property type="match status" value="1"/>
</dbReference>
<dbReference type="InterPro" id="IPR004026">
    <property type="entry name" value="Ada_DNA_repair_Zn-bd"/>
</dbReference>
<evidence type="ECO:0000256" key="2">
    <source>
        <dbReference type="ARBA" id="ARBA00008711"/>
    </source>
</evidence>
<dbReference type="EC" id="2.1.1.63" evidence="3"/>
<dbReference type="InterPro" id="IPR018060">
    <property type="entry name" value="HTH_AraC"/>
</dbReference>
<dbReference type="NCBIfam" id="TIGR00589">
    <property type="entry name" value="ogt"/>
    <property type="match status" value="1"/>
</dbReference>
<dbReference type="GO" id="GO:0006307">
    <property type="term" value="P:DNA alkylation repair"/>
    <property type="evidence" value="ECO:0007669"/>
    <property type="project" value="UniProtKB-ARBA"/>
</dbReference>
<dbReference type="FunFam" id="3.40.10.10:FF:000001">
    <property type="entry name" value="DNA-3-methyladenine glycosylase 2"/>
    <property type="match status" value="1"/>
</dbReference>
<dbReference type="SUPFAM" id="SSF46689">
    <property type="entry name" value="Homeodomain-like"/>
    <property type="match status" value="1"/>
</dbReference>
<dbReference type="GO" id="GO:0003908">
    <property type="term" value="F:methylated-DNA-[protein]-cysteine S-methyltransferase activity"/>
    <property type="evidence" value="ECO:0007669"/>
    <property type="project" value="UniProtKB-EC"/>
</dbReference>
<evidence type="ECO:0000256" key="6">
    <source>
        <dbReference type="ARBA" id="ARBA00022723"/>
    </source>
</evidence>